<proteinExistence type="inferred from homology"/>
<protein>
    <recommendedName>
        <fullName evidence="8 9">Glutamyl-tRNA reductase</fullName>
        <shortName evidence="9">GluTR</shortName>
        <ecNumber evidence="3 9">1.2.1.70</ecNumber>
    </recommendedName>
</protein>
<evidence type="ECO:0000256" key="9">
    <source>
        <dbReference type="HAMAP-Rule" id="MF_00087"/>
    </source>
</evidence>
<evidence type="ECO:0000259" key="17">
    <source>
        <dbReference type="Pfam" id="PF01488"/>
    </source>
</evidence>
<dbReference type="SUPFAM" id="SSF51735">
    <property type="entry name" value="NAD(P)-binding Rossmann-fold domains"/>
    <property type="match status" value="1"/>
</dbReference>
<evidence type="ECO:0000256" key="13">
    <source>
        <dbReference type="PIRSR" id="PIRSR000445-4"/>
    </source>
</evidence>
<dbReference type="GO" id="GO:0050661">
    <property type="term" value="F:NADP binding"/>
    <property type="evidence" value="ECO:0007669"/>
    <property type="project" value="InterPro"/>
</dbReference>
<comment type="caution">
    <text evidence="19">The sequence shown here is derived from an EMBL/GenBank/DDBJ whole genome shotgun (WGS) entry which is preliminary data.</text>
</comment>
<feature type="coiled-coil region" evidence="15">
    <location>
        <begin position="297"/>
        <end position="324"/>
    </location>
</feature>
<evidence type="ECO:0000256" key="8">
    <source>
        <dbReference type="ARBA" id="ARBA00068659"/>
    </source>
</evidence>
<feature type="binding site" evidence="9 11">
    <location>
        <position position="116"/>
    </location>
    <ligand>
        <name>substrate</name>
    </ligand>
</feature>
<feature type="domain" description="Quinate/shikimate 5-dehydrogenase/glutamyl-tRNA reductase" evidence="17">
    <location>
        <begin position="167"/>
        <end position="302"/>
    </location>
</feature>
<dbReference type="Gene3D" id="3.30.460.30">
    <property type="entry name" value="Glutamyl-tRNA reductase, N-terminal domain"/>
    <property type="match status" value="1"/>
</dbReference>
<dbReference type="CDD" id="cd05213">
    <property type="entry name" value="NAD_bind_Glutamyl_tRNA_reduct"/>
    <property type="match status" value="1"/>
</dbReference>
<feature type="binding site" evidence="9 12">
    <location>
        <begin position="185"/>
        <end position="190"/>
    </location>
    <ligand>
        <name>NADP(+)</name>
        <dbReference type="ChEBI" id="CHEBI:58349"/>
    </ligand>
</feature>
<gene>
    <name evidence="9" type="primary">hemA</name>
    <name evidence="19" type="ORF">C8N29_12028</name>
</gene>
<evidence type="ECO:0000256" key="14">
    <source>
        <dbReference type="RuleBase" id="RU000584"/>
    </source>
</evidence>
<organism evidence="19 20">
    <name type="scientific">Agitococcus lubricus</name>
    <dbReference type="NCBI Taxonomy" id="1077255"/>
    <lineage>
        <taxon>Bacteria</taxon>
        <taxon>Pseudomonadati</taxon>
        <taxon>Pseudomonadota</taxon>
        <taxon>Gammaproteobacteria</taxon>
        <taxon>Moraxellales</taxon>
        <taxon>Moraxellaceae</taxon>
        <taxon>Agitococcus</taxon>
    </lineage>
</organism>
<dbReference type="GO" id="GO:0008883">
    <property type="term" value="F:glutamyl-tRNA reductase activity"/>
    <property type="evidence" value="ECO:0007669"/>
    <property type="project" value="UniProtKB-UniRule"/>
</dbReference>
<evidence type="ECO:0000313" key="19">
    <source>
        <dbReference type="EMBL" id="PTQ87222.1"/>
    </source>
</evidence>
<evidence type="ECO:0000256" key="12">
    <source>
        <dbReference type="PIRSR" id="PIRSR000445-3"/>
    </source>
</evidence>
<keyword evidence="4 9" id="KW-0521">NADP</keyword>
<evidence type="ECO:0000256" key="5">
    <source>
        <dbReference type="ARBA" id="ARBA00023002"/>
    </source>
</evidence>
<dbReference type="PANTHER" id="PTHR43013">
    <property type="entry name" value="GLUTAMYL-TRNA REDUCTASE"/>
    <property type="match status" value="1"/>
</dbReference>
<feature type="binding site" evidence="9 11">
    <location>
        <position position="105"/>
    </location>
    <ligand>
        <name>substrate</name>
    </ligand>
</feature>
<dbReference type="SUPFAM" id="SSF69742">
    <property type="entry name" value="Glutamyl tRNA-reductase catalytic, N-terminal domain"/>
    <property type="match status" value="1"/>
</dbReference>
<dbReference type="InterPro" id="IPR006151">
    <property type="entry name" value="Shikm_DH/Glu-tRNA_Rdtase"/>
</dbReference>
<feature type="domain" description="Tetrapyrrole biosynthesis glutamyl-tRNA reductase dimerisation" evidence="16">
    <location>
        <begin position="317"/>
        <end position="414"/>
    </location>
</feature>
<dbReference type="EMBL" id="QAON01000020">
    <property type="protein sequence ID" value="PTQ87222.1"/>
    <property type="molecule type" value="Genomic_DNA"/>
</dbReference>
<reference evidence="19 20" key="1">
    <citation type="submission" date="2018-04" db="EMBL/GenBank/DDBJ databases">
        <title>Genomic Encyclopedia of Archaeal and Bacterial Type Strains, Phase II (KMG-II): from individual species to whole genera.</title>
        <authorList>
            <person name="Goeker M."/>
        </authorList>
    </citation>
    <scope>NUCLEOTIDE SEQUENCE [LARGE SCALE GENOMIC DNA]</scope>
    <source>
        <strain evidence="19 20">DSM 5822</strain>
    </source>
</reference>
<dbReference type="EC" id="1.2.1.70" evidence="3 9"/>
<dbReference type="Pfam" id="PF05201">
    <property type="entry name" value="GlutR_N"/>
    <property type="match status" value="1"/>
</dbReference>
<dbReference type="Pfam" id="PF00745">
    <property type="entry name" value="GlutR_dimer"/>
    <property type="match status" value="1"/>
</dbReference>
<comment type="catalytic activity">
    <reaction evidence="7 9 14">
        <text>(S)-4-amino-5-oxopentanoate + tRNA(Glu) + NADP(+) = L-glutamyl-tRNA(Glu) + NADPH + H(+)</text>
        <dbReference type="Rhea" id="RHEA:12344"/>
        <dbReference type="Rhea" id="RHEA-COMP:9663"/>
        <dbReference type="Rhea" id="RHEA-COMP:9680"/>
        <dbReference type="ChEBI" id="CHEBI:15378"/>
        <dbReference type="ChEBI" id="CHEBI:57501"/>
        <dbReference type="ChEBI" id="CHEBI:57783"/>
        <dbReference type="ChEBI" id="CHEBI:58349"/>
        <dbReference type="ChEBI" id="CHEBI:78442"/>
        <dbReference type="ChEBI" id="CHEBI:78520"/>
        <dbReference type="EC" id="1.2.1.70"/>
    </reaction>
</comment>
<dbReference type="OrthoDB" id="110209at2"/>
<comment type="subunit">
    <text evidence="9">Homodimer.</text>
</comment>
<dbReference type="Pfam" id="PF01488">
    <property type="entry name" value="Shikimate_DH"/>
    <property type="match status" value="1"/>
</dbReference>
<sequence>MGLIALGINHKTASVQLREKVAFLPDTLTQALQAACDSTGVSELAILSTCNRTEFYGFGDNSQAVLSWLSQQRHLSLHELKSSVYVYEEQDALRHLMRVASGLDSMVLGEPQIFGQVKVAYQHAQQAGTLGQKLDRVFQQTFSAVKRVRTETAIGANPVSIGFAAVQLAKQIFSDFQQTKALLVGAGEMISLVAKHLKEQGVQQITIANRSLERAENLAQELGGAKVVLLSDLADVLSQADIVISCTGSQLPVIGKGMVERALKKRRYRPMAMIDIAVPRDIEPEVDDLDDVYLYTVDDLESTIEENRRARQQAAQQAEQLIEQCAAQFLHEQRAQAAQGLVTAYRQQADEFRVAELAKAQQALAQGANPHEILERLSRSLMNKLVHSPSVQLKQAAAHNEHEKLKWAAQLLGLNSKDN</sequence>
<keyword evidence="15" id="KW-0175">Coiled coil</keyword>
<dbReference type="NCBIfam" id="TIGR01035">
    <property type="entry name" value="hemA"/>
    <property type="match status" value="1"/>
</dbReference>
<dbReference type="InterPro" id="IPR000343">
    <property type="entry name" value="4pyrrol_synth_GluRdtase"/>
</dbReference>
<evidence type="ECO:0000259" key="18">
    <source>
        <dbReference type="Pfam" id="PF05201"/>
    </source>
</evidence>
<evidence type="ECO:0000256" key="1">
    <source>
        <dbReference type="ARBA" id="ARBA00005059"/>
    </source>
</evidence>
<dbReference type="InterPro" id="IPR015895">
    <property type="entry name" value="4pyrrol_synth_GluRdtase_N"/>
</dbReference>
<dbReference type="PIRSF" id="PIRSF000445">
    <property type="entry name" value="4pyrrol_synth_GluRdtase"/>
    <property type="match status" value="1"/>
</dbReference>
<dbReference type="HAMAP" id="MF_00087">
    <property type="entry name" value="Glu_tRNA_reductase"/>
    <property type="match status" value="1"/>
</dbReference>
<dbReference type="SUPFAM" id="SSF69075">
    <property type="entry name" value="Glutamyl tRNA-reductase dimerization domain"/>
    <property type="match status" value="1"/>
</dbReference>
<dbReference type="Proteomes" id="UP000244223">
    <property type="component" value="Unassembled WGS sequence"/>
</dbReference>
<evidence type="ECO:0000256" key="15">
    <source>
        <dbReference type="SAM" id="Coils"/>
    </source>
</evidence>
<dbReference type="GO" id="GO:0019353">
    <property type="term" value="P:protoporphyrinogen IX biosynthetic process from glutamate"/>
    <property type="evidence" value="ECO:0007669"/>
    <property type="project" value="TreeGrafter"/>
</dbReference>
<keyword evidence="6 9" id="KW-0627">Porphyrin biosynthesis</keyword>
<dbReference type="UniPathway" id="UPA00251">
    <property type="reaction ID" value="UER00316"/>
</dbReference>
<name>A0A2T5ITM6_9GAMM</name>
<comment type="function">
    <text evidence="9">Catalyzes the NADPH-dependent reduction of glutamyl-tRNA(Glu) to glutamate 1-semialdehyde (GSA).</text>
</comment>
<dbReference type="FunFam" id="3.30.460.30:FF:000001">
    <property type="entry name" value="Glutamyl-tRNA reductase"/>
    <property type="match status" value="1"/>
</dbReference>
<evidence type="ECO:0000313" key="20">
    <source>
        <dbReference type="Proteomes" id="UP000244223"/>
    </source>
</evidence>
<keyword evidence="20" id="KW-1185">Reference proteome</keyword>
<evidence type="ECO:0000256" key="6">
    <source>
        <dbReference type="ARBA" id="ARBA00023244"/>
    </source>
</evidence>
<comment type="similarity">
    <text evidence="2 9 14">Belongs to the glutamyl-tRNA reductase family.</text>
</comment>
<accession>A0A2T5ITM6</accession>
<dbReference type="FunFam" id="3.40.50.720:FF:000031">
    <property type="entry name" value="Glutamyl-tRNA reductase"/>
    <property type="match status" value="1"/>
</dbReference>
<dbReference type="RefSeq" id="WP_107866829.1">
    <property type="nucleotide sequence ID" value="NZ_QAON01000020.1"/>
</dbReference>
<keyword evidence="5 9" id="KW-0560">Oxidoreductase</keyword>
<dbReference type="InterPro" id="IPR036291">
    <property type="entry name" value="NAD(P)-bd_dom_sf"/>
</dbReference>
<evidence type="ECO:0000256" key="2">
    <source>
        <dbReference type="ARBA" id="ARBA00005916"/>
    </source>
</evidence>
<evidence type="ECO:0000259" key="16">
    <source>
        <dbReference type="Pfam" id="PF00745"/>
    </source>
</evidence>
<evidence type="ECO:0000256" key="10">
    <source>
        <dbReference type="PIRSR" id="PIRSR000445-1"/>
    </source>
</evidence>
<comment type="domain">
    <text evidence="9">Possesses an unusual extended V-shaped dimeric structure with each monomer consisting of three distinct domains arranged along a curved 'spinal' alpha-helix. The N-terminal catalytic domain specifically recognizes the glutamate moiety of the substrate. The second domain is the NADPH-binding domain, and the third C-terminal domain is responsible for dimerization.</text>
</comment>
<evidence type="ECO:0000256" key="4">
    <source>
        <dbReference type="ARBA" id="ARBA00022857"/>
    </source>
</evidence>
<feature type="active site" description="Nucleophile" evidence="9 10">
    <location>
        <position position="50"/>
    </location>
</feature>
<dbReference type="AlphaFoldDB" id="A0A2T5ITM6"/>
<feature type="binding site" evidence="9 11">
    <location>
        <begin position="49"/>
        <end position="52"/>
    </location>
    <ligand>
        <name>substrate</name>
    </ligand>
</feature>
<evidence type="ECO:0000256" key="11">
    <source>
        <dbReference type="PIRSR" id="PIRSR000445-2"/>
    </source>
</evidence>
<dbReference type="InterPro" id="IPR036343">
    <property type="entry name" value="GluRdtase_N_sf"/>
</dbReference>
<feature type="domain" description="Glutamyl-tRNA reductase N-terminal" evidence="18">
    <location>
        <begin position="6"/>
        <end position="152"/>
    </location>
</feature>
<dbReference type="InterPro" id="IPR015896">
    <property type="entry name" value="4pyrrol_synth_GluRdtase_dimer"/>
</dbReference>
<feature type="binding site" evidence="9 11">
    <location>
        <begin position="110"/>
        <end position="112"/>
    </location>
    <ligand>
        <name>substrate</name>
    </ligand>
</feature>
<evidence type="ECO:0000256" key="7">
    <source>
        <dbReference type="ARBA" id="ARBA00047464"/>
    </source>
</evidence>
<dbReference type="InterPro" id="IPR036453">
    <property type="entry name" value="GluRdtase_dimer_dom_sf"/>
</dbReference>
<comment type="pathway">
    <text evidence="1 9 14">Porphyrin-containing compound metabolism; protoporphyrin-IX biosynthesis; 5-aminolevulinate from L-glutamyl-tRNA(Glu): step 1/2.</text>
</comment>
<dbReference type="PANTHER" id="PTHR43013:SF1">
    <property type="entry name" value="GLUTAMYL-TRNA REDUCTASE"/>
    <property type="match status" value="1"/>
</dbReference>
<feature type="site" description="Important for activity" evidence="9 13">
    <location>
        <position position="95"/>
    </location>
</feature>
<dbReference type="Gene3D" id="3.40.50.720">
    <property type="entry name" value="NAD(P)-binding Rossmann-like Domain"/>
    <property type="match status" value="1"/>
</dbReference>
<evidence type="ECO:0000256" key="3">
    <source>
        <dbReference type="ARBA" id="ARBA00012970"/>
    </source>
</evidence>
<comment type="miscellaneous">
    <text evidence="9">During catalysis, the active site Cys acts as a nucleophile attacking the alpha-carbonyl group of tRNA-bound glutamate with the formation of a thioester intermediate between enzyme and glutamate, and the concomitant release of tRNA(Glu). The thioester intermediate is finally reduced by direct hydride transfer from NADPH, to form the product GSA.</text>
</comment>